<reference evidence="4 5" key="1">
    <citation type="journal article" date="2004" name="Science">
        <title>The genome of the diatom Thalassiosira pseudonana: ecology, evolution, and metabolism.</title>
        <authorList>
            <person name="Armbrust E.V."/>
            <person name="Berges J.A."/>
            <person name="Bowler C."/>
            <person name="Green B.R."/>
            <person name="Martinez D."/>
            <person name="Putnam N.H."/>
            <person name="Zhou S."/>
            <person name="Allen A.E."/>
            <person name="Apt K.E."/>
            <person name="Bechner M."/>
            <person name="Brzezinski M.A."/>
            <person name="Chaal B.K."/>
            <person name="Chiovitti A."/>
            <person name="Davis A.K."/>
            <person name="Demarest M.S."/>
            <person name="Detter J.C."/>
            <person name="Glavina T."/>
            <person name="Goodstein D."/>
            <person name="Hadi M.Z."/>
            <person name="Hellsten U."/>
            <person name="Hildebrand M."/>
            <person name="Jenkins B.D."/>
            <person name="Jurka J."/>
            <person name="Kapitonov V.V."/>
            <person name="Kroger N."/>
            <person name="Lau W.W."/>
            <person name="Lane T.W."/>
            <person name="Larimer F.W."/>
            <person name="Lippmeier J.C."/>
            <person name="Lucas S."/>
            <person name="Medina M."/>
            <person name="Montsant A."/>
            <person name="Obornik M."/>
            <person name="Parker M.S."/>
            <person name="Palenik B."/>
            <person name="Pazour G.J."/>
            <person name="Richardson P.M."/>
            <person name="Rynearson T.A."/>
            <person name="Saito M.A."/>
            <person name="Schwartz D.C."/>
            <person name="Thamatrakoln K."/>
            <person name="Valentin K."/>
            <person name="Vardi A."/>
            <person name="Wilkerson F.P."/>
            <person name="Rokhsar D.S."/>
        </authorList>
    </citation>
    <scope>NUCLEOTIDE SEQUENCE [LARGE SCALE GENOMIC DNA]</scope>
    <source>
        <strain evidence="4 5">CCMP1335</strain>
    </source>
</reference>
<dbReference type="KEGG" id="tps:THAPSDRAFT_2808"/>
<name>B8BVE5_THAPS</name>
<dbReference type="Pfam" id="PF00069">
    <property type="entry name" value="Pkinase"/>
    <property type="match status" value="1"/>
</dbReference>
<organism evidence="4 5">
    <name type="scientific">Thalassiosira pseudonana</name>
    <name type="common">Marine diatom</name>
    <name type="synonym">Cyclotella nana</name>
    <dbReference type="NCBI Taxonomy" id="35128"/>
    <lineage>
        <taxon>Eukaryota</taxon>
        <taxon>Sar</taxon>
        <taxon>Stramenopiles</taxon>
        <taxon>Ochrophyta</taxon>
        <taxon>Bacillariophyta</taxon>
        <taxon>Coscinodiscophyceae</taxon>
        <taxon>Thalassiosirophycidae</taxon>
        <taxon>Thalassiosirales</taxon>
        <taxon>Thalassiosiraceae</taxon>
        <taxon>Thalassiosira</taxon>
    </lineage>
</organism>
<protein>
    <recommendedName>
        <fullName evidence="3">Protein kinase domain-containing protein</fullName>
    </recommendedName>
</protein>
<feature type="domain" description="Protein kinase" evidence="3">
    <location>
        <begin position="365"/>
        <end position="663"/>
    </location>
</feature>
<feature type="region of interest" description="Disordered" evidence="1">
    <location>
        <begin position="114"/>
        <end position="142"/>
    </location>
</feature>
<evidence type="ECO:0000313" key="4">
    <source>
        <dbReference type="EMBL" id="EED95446.1"/>
    </source>
</evidence>
<feature type="compositionally biased region" description="Basic and acidic residues" evidence="1">
    <location>
        <begin position="121"/>
        <end position="142"/>
    </location>
</feature>
<feature type="region of interest" description="Disordered" evidence="1">
    <location>
        <begin position="1"/>
        <end position="77"/>
    </location>
</feature>
<feature type="transmembrane region" description="Helical" evidence="2">
    <location>
        <begin position="85"/>
        <end position="103"/>
    </location>
</feature>
<dbReference type="InParanoid" id="B8BVE5"/>
<keyword evidence="2" id="KW-1133">Transmembrane helix</keyword>
<dbReference type="PROSITE" id="PS50011">
    <property type="entry name" value="PROTEIN_KINASE_DOM"/>
    <property type="match status" value="1"/>
</dbReference>
<evidence type="ECO:0000313" key="5">
    <source>
        <dbReference type="Proteomes" id="UP000001449"/>
    </source>
</evidence>
<dbReference type="STRING" id="35128.B8BVE5"/>
<dbReference type="GO" id="GO:0007165">
    <property type="term" value="P:signal transduction"/>
    <property type="evidence" value="ECO:0000318"/>
    <property type="project" value="GO_Central"/>
</dbReference>
<dbReference type="GO" id="GO:0005524">
    <property type="term" value="F:ATP binding"/>
    <property type="evidence" value="ECO:0007669"/>
    <property type="project" value="InterPro"/>
</dbReference>
<dbReference type="EMBL" id="CM000639">
    <property type="protein sequence ID" value="EED95446.1"/>
    <property type="molecule type" value="Genomic_DNA"/>
</dbReference>
<dbReference type="SUPFAM" id="SSF56112">
    <property type="entry name" value="Protein kinase-like (PK-like)"/>
    <property type="match status" value="1"/>
</dbReference>
<feature type="region of interest" description="Disordered" evidence="1">
    <location>
        <begin position="198"/>
        <end position="237"/>
    </location>
</feature>
<accession>B8BVE5</accession>
<keyword evidence="2" id="KW-0812">Transmembrane</keyword>
<dbReference type="eggNOG" id="KOG0192">
    <property type="taxonomic scope" value="Eukaryota"/>
</dbReference>
<dbReference type="PANTHER" id="PTHR44329">
    <property type="entry name" value="SERINE/THREONINE-PROTEIN KINASE TNNI3K-RELATED"/>
    <property type="match status" value="1"/>
</dbReference>
<reference evidence="4 5" key="2">
    <citation type="journal article" date="2008" name="Nature">
        <title>The Phaeodactylum genome reveals the evolutionary history of diatom genomes.</title>
        <authorList>
            <person name="Bowler C."/>
            <person name="Allen A.E."/>
            <person name="Badger J.H."/>
            <person name="Grimwood J."/>
            <person name="Jabbari K."/>
            <person name="Kuo A."/>
            <person name="Maheswari U."/>
            <person name="Martens C."/>
            <person name="Maumus F."/>
            <person name="Otillar R.P."/>
            <person name="Rayko E."/>
            <person name="Salamov A."/>
            <person name="Vandepoele K."/>
            <person name="Beszteri B."/>
            <person name="Gruber A."/>
            <person name="Heijde M."/>
            <person name="Katinka M."/>
            <person name="Mock T."/>
            <person name="Valentin K."/>
            <person name="Verret F."/>
            <person name="Berges J.A."/>
            <person name="Brownlee C."/>
            <person name="Cadoret J.P."/>
            <person name="Chiovitti A."/>
            <person name="Choi C.J."/>
            <person name="Coesel S."/>
            <person name="De Martino A."/>
            <person name="Detter J.C."/>
            <person name="Durkin C."/>
            <person name="Falciatore A."/>
            <person name="Fournet J."/>
            <person name="Haruta M."/>
            <person name="Huysman M.J."/>
            <person name="Jenkins B.D."/>
            <person name="Jiroutova K."/>
            <person name="Jorgensen R.E."/>
            <person name="Joubert Y."/>
            <person name="Kaplan A."/>
            <person name="Kroger N."/>
            <person name="Kroth P.G."/>
            <person name="La Roche J."/>
            <person name="Lindquist E."/>
            <person name="Lommer M."/>
            <person name="Martin-Jezequel V."/>
            <person name="Lopez P.J."/>
            <person name="Lucas S."/>
            <person name="Mangogna M."/>
            <person name="McGinnis K."/>
            <person name="Medlin L.K."/>
            <person name="Montsant A."/>
            <person name="Oudot-Le Secq M.P."/>
            <person name="Napoli C."/>
            <person name="Obornik M."/>
            <person name="Parker M.S."/>
            <person name="Petit J.L."/>
            <person name="Porcel B.M."/>
            <person name="Poulsen N."/>
            <person name="Robison M."/>
            <person name="Rychlewski L."/>
            <person name="Rynearson T.A."/>
            <person name="Schmutz J."/>
            <person name="Shapiro H."/>
            <person name="Siaut M."/>
            <person name="Stanley M."/>
            <person name="Sussman M.R."/>
            <person name="Taylor A.R."/>
            <person name="Vardi A."/>
            <person name="von Dassow P."/>
            <person name="Vyverman W."/>
            <person name="Willis A."/>
            <person name="Wyrwicz L.S."/>
            <person name="Rokhsar D.S."/>
            <person name="Weissenbach J."/>
            <person name="Armbrust E.V."/>
            <person name="Green B.R."/>
            <person name="Van de Peer Y."/>
            <person name="Grigoriev I.V."/>
        </authorList>
    </citation>
    <scope>NUCLEOTIDE SEQUENCE [LARGE SCALE GENOMIC DNA]</scope>
    <source>
        <strain evidence="4 5">CCMP1335</strain>
    </source>
</reference>
<dbReference type="HOGENOM" id="CLU_404678_0_0_1"/>
<dbReference type="OMA" id="YERETAQ"/>
<evidence type="ECO:0000256" key="2">
    <source>
        <dbReference type="SAM" id="Phobius"/>
    </source>
</evidence>
<dbReference type="Gene3D" id="1.10.510.10">
    <property type="entry name" value="Transferase(Phosphotransferase) domain 1"/>
    <property type="match status" value="1"/>
</dbReference>
<gene>
    <name evidence="4" type="ORF">THAPSDRAFT_2808</name>
</gene>
<dbReference type="Proteomes" id="UP000001449">
    <property type="component" value="Chromosome 2"/>
</dbReference>
<dbReference type="InterPro" id="IPR051681">
    <property type="entry name" value="Ser/Thr_Kinases-Pseudokinases"/>
</dbReference>
<evidence type="ECO:0000259" key="3">
    <source>
        <dbReference type="PROSITE" id="PS50011"/>
    </source>
</evidence>
<dbReference type="GeneID" id="7452324"/>
<dbReference type="GO" id="GO:0004674">
    <property type="term" value="F:protein serine/threonine kinase activity"/>
    <property type="evidence" value="ECO:0000318"/>
    <property type="project" value="GO_Central"/>
</dbReference>
<feature type="compositionally biased region" description="Basic and acidic residues" evidence="1">
    <location>
        <begin position="213"/>
        <end position="233"/>
    </location>
</feature>
<dbReference type="PANTHER" id="PTHR44329:SF214">
    <property type="entry name" value="PROTEIN KINASE DOMAIN-CONTAINING PROTEIN"/>
    <property type="match status" value="1"/>
</dbReference>
<feature type="compositionally biased region" description="Polar residues" evidence="1">
    <location>
        <begin position="20"/>
        <end position="41"/>
    </location>
</feature>
<proteinExistence type="predicted"/>
<dbReference type="PaxDb" id="35128-Thaps2808"/>
<keyword evidence="2" id="KW-0472">Membrane</keyword>
<keyword evidence="5" id="KW-1185">Reference proteome</keyword>
<dbReference type="AlphaFoldDB" id="B8BVE5"/>
<dbReference type="InterPro" id="IPR011009">
    <property type="entry name" value="Kinase-like_dom_sf"/>
</dbReference>
<evidence type="ECO:0000256" key="1">
    <source>
        <dbReference type="SAM" id="MobiDB-lite"/>
    </source>
</evidence>
<dbReference type="InterPro" id="IPR000719">
    <property type="entry name" value="Prot_kinase_dom"/>
</dbReference>
<sequence>MTDAPRVRHRGGGAGGGGSPSHNDNNVHSSHLPSASLSIDVSNGHSSGGEGGNNNSIVGNLLSSPKVHGRRAKHDDLTRSNKQSFVLGGAIFVFAFCMLGVWMSTSSIKETTVSVNPVRQSGDRHPKDQPKEFNPRDGEFSDRIQHQREQMEVYKYNVAPPDEKSVQPKSAKVGKRSGFPRTFQRKRQEQQLVLSQMRTMDNDASVDGTQYPRKAELERSNNDMKKDDDDHISPEAALPTKDKPRVIRCDELMEHAASKSREKEEEDDFANKFSLSKVQRLRLYDDDEDRLSNRYVTIYPDDDDHLKRRSEVKKNSKKYRIHEREPLETGSCIAKHDWQIGAYPNCNTLHEFELGALSAMHGRVMRNNRNVREGDGGEQVRYWAHGYWRDVWLVAKTTRESTRVQEEEEITVLKTLRYTHDFTDRNYDRHRKDALASERLSKSINVVDIYAYCSNSAIFEYGDGGDIDGKLWPYDKKQKKHYVADLSSYEKIDLAFQIARAVADIHDVEEDGLASIAHTDITPTQFIYIDGRYKVNDFNRARFMRTNTETNLSCGFFVPANPGKFRAPEEYFYEEENEKVDIYSMGNIFYSILSGDMPFEDEKEKNAQRMVKDGERPIVPSEVLKSDDMAIRAIVSAMNGCWEQRAIDRPSAATIRDELKQVMDRMQRIDVSEDHLSEKR</sequence>
<dbReference type="RefSeq" id="XP_002288003.1">
    <property type="nucleotide sequence ID" value="XM_002287967.1"/>
</dbReference>